<sequence length="71" mass="8523">MTTVEYDKGRRKGEQIQGMRSYFGRQPRRRFYDLGIANQYRLNKLFRAHSDEYWRGYADGLRSTPSRDDIA</sequence>
<keyword evidence="2" id="KW-1185">Reference proteome</keyword>
<name>A0ABQ6JYB8_9MICO</name>
<gene>
    <name evidence="1" type="ORF">GCM10025881_01350</name>
</gene>
<evidence type="ECO:0000313" key="2">
    <source>
        <dbReference type="Proteomes" id="UP001157034"/>
    </source>
</evidence>
<comment type="caution">
    <text evidence="1">The sequence shown here is derived from an EMBL/GenBank/DDBJ whole genome shotgun (WGS) entry which is preliminary data.</text>
</comment>
<reference evidence="2" key="1">
    <citation type="journal article" date="2019" name="Int. J. Syst. Evol. Microbiol.">
        <title>The Global Catalogue of Microorganisms (GCM) 10K type strain sequencing project: providing services to taxonomists for standard genome sequencing and annotation.</title>
        <authorList>
            <consortium name="The Broad Institute Genomics Platform"/>
            <consortium name="The Broad Institute Genome Sequencing Center for Infectious Disease"/>
            <person name="Wu L."/>
            <person name="Ma J."/>
        </authorList>
    </citation>
    <scope>NUCLEOTIDE SEQUENCE [LARGE SCALE GENOMIC DNA]</scope>
    <source>
        <strain evidence="2">NBRC 108894</strain>
    </source>
</reference>
<proteinExistence type="predicted"/>
<dbReference type="Proteomes" id="UP001157034">
    <property type="component" value="Unassembled WGS sequence"/>
</dbReference>
<protein>
    <submittedName>
        <fullName evidence="1">Uncharacterized protein</fullName>
    </submittedName>
</protein>
<evidence type="ECO:0000313" key="1">
    <source>
        <dbReference type="EMBL" id="GMA93311.1"/>
    </source>
</evidence>
<dbReference type="RefSeq" id="WP_284252051.1">
    <property type="nucleotide sequence ID" value="NZ_BAAAQO010000005.1"/>
</dbReference>
<organism evidence="1 2">
    <name type="scientific">Pseudolysinimonas kribbensis</name>
    <dbReference type="NCBI Taxonomy" id="433641"/>
    <lineage>
        <taxon>Bacteria</taxon>
        <taxon>Bacillati</taxon>
        <taxon>Actinomycetota</taxon>
        <taxon>Actinomycetes</taxon>
        <taxon>Micrococcales</taxon>
        <taxon>Microbacteriaceae</taxon>
        <taxon>Pseudolysinimonas</taxon>
    </lineage>
</organism>
<accession>A0ABQ6JYB8</accession>
<dbReference type="EMBL" id="BSVB01000001">
    <property type="protein sequence ID" value="GMA93311.1"/>
    <property type="molecule type" value="Genomic_DNA"/>
</dbReference>